<dbReference type="AlphaFoldDB" id="A0AB34H4Z6"/>
<evidence type="ECO:0000256" key="1">
    <source>
        <dbReference type="SAM" id="MobiDB-lite"/>
    </source>
</evidence>
<protein>
    <submittedName>
        <fullName evidence="2">Uncharacterized protein</fullName>
    </submittedName>
</protein>
<feature type="compositionally biased region" description="Basic residues" evidence="1">
    <location>
        <begin position="138"/>
        <end position="149"/>
    </location>
</feature>
<feature type="compositionally biased region" description="Basic and acidic residues" evidence="1">
    <location>
        <begin position="50"/>
        <end position="65"/>
    </location>
</feature>
<keyword evidence="3" id="KW-1185">Reference proteome</keyword>
<accession>A0AB34H4Z6</accession>
<evidence type="ECO:0000313" key="2">
    <source>
        <dbReference type="EMBL" id="KAJ8787323.1"/>
    </source>
</evidence>
<comment type="caution">
    <text evidence="2">The sequence shown here is derived from an EMBL/GenBank/DDBJ whole genome shotgun (WGS) entry which is preliminary data.</text>
</comment>
<dbReference type="Proteomes" id="UP001159641">
    <property type="component" value="Unassembled WGS sequence"/>
</dbReference>
<name>A0AB34H4Z6_ESCRO</name>
<proteinExistence type="predicted"/>
<gene>
    <name evidence="2" type="ORF">J1605_005728</name>
</gene>
<feature type="compositionally biased region" description="Basic and acidic residues" evidence="1">
    <location>
        <begin position="213"/>
        <end position="229"/>
    </location>
</feature>
<sequence length="328" mass="34506">MATKTPHTPSRICQPWALGARSDPCERAWKARCGPQSRVRPHAATLNPAEQKEASSQERGERPPEEQASGGWPCPAPDGDRAGTNGRSGGGTDSGATTWGFALLPPDSGCAGNGGAALDGAEGTWGGAARTPGIASRAPRRRAHWRRRSRVEARAARPSPRRLGVNQSWGCSPEPPRGRRGTGRGGPAEPAAEREPAAETTEADAGRPRRRRGEREPPGMFSECRRRAEGAGGSAAWAVGAGRAGGTAWRPGARARPLLHLREREVSVGRSRDETWRMVAGRTRASAVMPTCNGAREAAAPLTAAYGVRAAEPRGPERPGATWAGSRG</sequence>
<feature type="region of interest" description="Disordered" evidence="1">
    <location>
        <begin position="1"/>
        <end position="234"/>
    </location>
</feature>
<reference evidence="2 3" key="1">
    <citation type="submission" date="2022-11" db="EMBL/GenBank/DDBJ databases">
        <title>Whole genome sequence of Eschrichtius robustus ER-17-0199.</title>
        <authorList>
            <person name="Bruniche-Olsen A."/>
            <person name="Black A.N."/>
            <person name="Fields C.J."/>
            <person name="Walden K."/>
            <person name="Dewoody J.A."/>
        </authorList>
    </citation>
    <scope>NUCLEOTIDE SEQUENCE [LARGE SCALE GENOMIC DNA]</scope>
    <source>
        <strain evidence="2">ER-17-0199</strain>
        <tissue evidence="2">Blubber</tissue>
    </source>
</reference>
<evidence type="ECO:0000313" key="3">
    <source>
        <dbReference type="Proteomes" id="UP001159641"/>
    </source>
</evidence>
<dbReference type="EMBL" id="JAIQCJ010001812">
    <property type="protein sequence ID" value="KAJ8787323.1"/>
    <property type="molecule type" value="Genomic_DNA"/>
</dbReference>
<organism evidence="2 3">
    <name type="scientific">Eschrichtius robustus</name>
    <name type="common">California gray whale</name>
    <name type="synonym">Eschrichtius gibbosus</name>
    <dbReference type="NCBI Taxonomy" id="9764"/>
    <lineage>
        <taxon>Eukaryota</taxon>
        <taxon>Metazoa</taxon>
        <taxon>Chordata</taxon>
        <taxon>Craniata</taxon>
        <taxon>Vertebrata</taxon>
        <taxon>Euteleostomi</taxon>
        <taxon>Mammalia</taxon>
        <taxon>Eutheria</taxon>
        <taxon>Laurasiatheria</taxon>
        <taxon>Artiodactyla</taxon>
        <taxon>Whippomorpha</taxon>
        <taxon>Cetacea</taxon>
        <taxon>Mysticeti</taxon>
        <taxon>Eschrichtiidae</taxon>
        <taxon>Eschrichtius</taxon>
    </lineage>
</organism>